<evidence type="ECO:0000313" key="5">
    <source>
        <dbReference type="Proteomes" id="UP000501240"/>
    </source>
</evidence>
<dbReference type="PANTHER" id="PTHR37042:SF4">
    <property type="entry name" value="OUTER MEMBRANE PROTEIN RV1973"/>
    <property type="match status" value="1"/>
</dbReference>
<evidence type="ECO:0000256" key="2">
    <source>
        <dbReference type="ARBA" id="ARBA00023136"/>
    </source>
</evidence>
<dbReference type="EMBL" id="CP053892">
    <property type="protein sequence ID" value="QKG24191.1"/>
    <property type="molecule type" value="Genomic_DNA"/>
</dbReference>
<evidence type="ECO:0000256" key="3">
    <source>
        <dbReference type="SAM" id="Phobius"/>
    </source>
</evidence>
<dbReference type="PANTHER" id="PTHR37042">
    <property type="entry name" value="OUTER MEMBRANE PROTEIN RV1973"/>
    <property type="match status" value="1"/>
</dbReference>
<gene>
    <name evidence="4" type="ORF">ACTIVE_5834</name>
</gene>
<protein>
    <submittedName>
        <fullName evidence="4">Secreted protein</fullName>
    </submittedName>
</protein>
<comment type="subcellular location">
    <subcellularLocation>
        <location evidence="1">Membrane</location>
    </subcellularLocation>
</comment>
<evidence type="ECO:0000256" key="1">
    <source>
        <dbReference type="ARBA" id="ARBA00004370"/>
    </source>
</evidence>
<dbReference type="GO" id="GO:0016020">
    <property type="term" value="C:membrane"/>
    <property type="evidence" value="ECO:0007669"/>
    <property type="project" value="UniProtKB-SubCell"/>
</dbReference>
<evidence type="ECO:0000313" key="4">
    <source>
        <dbReference type="EMBL" id="QKG24191.1"/>
    </source>
</evidence>
<reference evidence="4 5" key="1">
    <citation type="submission" date="2020-05" db="EMBL/GenBank/DDBJ databases">
        <title>Actinomadura verrucosospora NRRL-B18236 (PFL_A860) Genome sequencing and assembly.</title>
        <authorList>
            <person name="Samborskyy M."/>
        </authorList>
    </citation>
    <scope>NUCLEOTIDE SEQUENCE [LARGE SCALE GENOMIC DNA]</scope>
    <source>
        <strain evidence="4 5">NRRL:B18236</strain>
    </source>
</reference>
<keyword evidence="2 3" id="KW-0472">Membrane</keyword>
<dbReference type="Proteomes" id="UP000501240">
    <property type="component" value="Chromosome"/>
</dbReference>
<name>A0A7D3W215_ACTVE</name>
<proteinExistence type="predicted"/>
<feature type="transmembrane region" description="Helical" evidence="3">
    <location>
        <begin position="21"/>
        <end position="43"/>
    </location>
</feature>
<sequence>MAATAKAEPRTRTRPRPGRRPLLAGWGLIGWAAILAAAAFLGWTSWTLFHGPAGHRATGPEAERDLVLRSAGREIAALNTMDRADPSAGLKAWLDASTGPLHDQLQRDEPQNRAKIGASRTSASATVTGAAVTSLDTAAGTAQIIASVQVKLVPAGGAPTLQRKRFQAGAVRTAAGWKLESLTSIPAGAR</sequence>
<keyword evidence="3" id="KW-1133">Transmembrane helix</keyword>
<accession>A0A7D3W215</accession>
<dbReference type="RefSeq" id="WP_173098031.1">
    <property type="nucleotide sequence ID" value="NZ_CP053892.1"/>
</dbReference>
<keyword evidence="5" id="KW-1185">Reference proteome</keyword>
<dbReference type="AlphaFoldDB" id="A0A7D3W215"/>
<organism evidence="4 5">
    <name type="scientific">Actinomadura verrucosospora</name>
    <dbReference type="NCBI Taxonomy" id="46165"/>
    <lineage>
        <taxon>Bacteria</taxon>
        <taxon>Bacillati</taxon>
        <taxon>Actinomycetota</taxon>
        <taxon>Actinomycetes</taxon>
        <taxon>Streptosporangiales</taxon>
        <taxon>Thermomonosporaceae</taxon>
        <taxon>Actinomadura</taxon>
    </lineage>
</organism>
<keyword evidence="3" id="KW-0812">Transmembrane</keyword>